<sequence length="109" mass="12033">MTIRAAEWDVLHPLDGAPLAVVRLVLLGPRREPYYRAVTAHPDRSQRRLLGYWSSVDEAHEASLALFERSTGRSTSGGDDRRQRAVPPQKPPPAPYPTGRAAPVARRAA</sequence>
<comment type="caution">
    <text evidence="2">The sequence shown here is derived from an EMBL/GenBank/DDBJ whole genome shotgun (WGS) entry which is preliminary data.</text>
</comment>
<dbReference type="RefSeq" id="WP_092919188.1">
    <property type="nucleotide sequence ID" value="NZ_FOZN01000004.1"/>
</dbReference>
<evidence type="ECO:0000313" key="3">
    <source>
        <dbReference type="Proteomes" id="UP000198506"/>
    </source>
</evidence>
<keyword evidence="3" id="KW-1185">Reference proteome</keyword>
<organism evidence="2 3">
    <name type="scientific">Agrococcus baldri</name>
    <dbReference type="NCBI Taxonomy" id="153730"/>
    <lineage>
        <taxon>Bacteria</taxon>
        <taxon>Bacillati</taxon>
        <taxon>Actinomycetota</taxon>
        <taxon>Actinomycetes</taxon>
        <taxon>Micrococcales</taxon>
        <taxon>Microbacteriaceae</taxon>
        <taxon>Agrococcus</taxon>
    </lineage>
</organism>
<gene>
    <name evidence="2" type="ORF">SAMN04487783_2469</name>
</gene>
<evidence type="ECO:0000313" key="2">
    <source>
        <dbReference type="EMBL" id="SFS17981.1"/>
    </source>
</evidence>
<name>A0AA94HQ88_9MICO</name>
<feature type="region of interest" description="Disordered" evidence="1">
    <location>
        <begin position="67"/>
        <end position="109"/>
    </location>
</feature>
<dbReference type="Proteomes" id="UP000198506">
    <property type="component" value="Unassembled WGS sequence"/>
</dbReference>
<proteinExistence type="predicted"/>
<protein>
    <submittedName>
        <fullName evidence="2">Uncharacterized protein</fullName>
    </submittedName>
</protein>
<reference evidence="2 3" key="1">
    <citation type="submission" date="2016-10" db="EMBL/GenBank/DDBJ databases">
        <authorList>
            <person name="Varghese N."/>
            <person name="Submissions S."/>
        </authorList>
    </citation>
    <scope>NUCLEOTIDE SEQUENCE [LARGE SCALE GENOMIC DNA]</scope>
    <source>
        <strain evidence="2 3">IAM 15147</strain>
    </source>
</reference>
<dbReference type="AlphaFoldDB" id="A0AA94HQ88"/>
<evidence type="ECO:0000256" key="1">
    <source>
        <dbReference type="SAM" id="MobiDB-lite"/>
    </source>
</evidence>
<accession>A0AA94HQ88</accession>
<dbReference type="EMBL" id="FOZN01000004">
    <property type="protein sequence ID" value="SFS17981.1"/>
    <property type="molecule type" value="Genomic_DNA"/>
</dbReference>